<dbReference type="Pfam" id="PF14625">
    <property type="entry name" value="Lustrin_cystein"/>
    <property type="match status" value="3"/>
</dbReference>
<evidence type="ECO:0000313" key="2">
    <source>
        <dbReference type="EMBL" id="RCN36773.1"/>
    </source>
</evidence>
<keyword evidence="3" id="KW-1185">Reference proteome</keyword>
<dbReference type="Proteomes" id="UP000252519">
    <property type="component" value="Unassembled WGS sequence"/>
</dbReference>
<comment type="caution">
    <text evidence="2">The sequence shown here is derived from an EMBL/GenBank/DDBJ whole genome shotgun (WGS) entry which is preliminary data.</text>
</comment>
<dbReference type="SUPFAM" id="SSF57362">
    <property type="entry name" value="BPTI-like"/>
    <property type="match status" value="1"/>
</dbReference>
<dbReference type="SMART" id="SM00131">
    <property type="entry name" value="KU"/>
    <property type="match status" value="1"/>
</dbReference>
<dbReference type="CDD" id="cd00109">
    <property type="entry name" value="Kunitz-type"/>
    <property type="match status" value="1"/>
</dbReference>
<dbReference type="GO" id="GO:0004867">
    <property type="term" value="F:serine-type endopeptidase inhibitor activity"/>
    <property type="evidence" value="ECO:0007669"/>
    <property type="project" value="InterPro"/>
</dbReference>
<organism evidence="2 3">
    <name type="scientific">Ancylostoma caninum</name>
    <name type="common">Dog hookworm</name>
    <dbReference type="NCBI Taxonomy" id="29170"/>
    <lineage>
        <taxon>Eukaryota</taxon>
        <taxon>Metazoa</taxon>
        <taxon>Ecdysozoa</taxon>
        <taxon>Nematoda</taxon>
        <taxon>Chromadorea</taxon>
        <taxon>Rhabditida</taxon>
        <taxon>Rhabditina</taxon>
        <taxon>Rhabditomorpha</taxon>
        <taxon>Strongyloidea</taxon>
        <taxon>Ancylostomatidae</taxon>
        <taxon>Ancylostomatinae</taxon>
        <taxon>Ancylostoma</taxon>
    </lineage>
</organism>
<name>A0A368FX53_ANCCA</name>
<proteinExistence type="predicted"/>
<dbReference type="EMBL" id="JOJR01000528">
    <property type="protein sequence ID" value="RCN36773.1"/>
    <property type="molecule type" value="Genomic_DNA"/>
</dbReference>
<reference evidence="2 3" key="1">
    <citation type="submission" date="2014-10" db="EMBL/GenBank/DDBJ databases">
        <title>Draft genome of the hookworm Ancylostoma caninum.</title>
        <authorList>
            <person name="Mitreva M."/>
        </authorList>
    </citation>
    <scope>NUCLEOTIDE SEQUENCE [LARGE SCALE GENOMIC DNA]</scope>
    <source>
        <strain evidence="2 3">Baltimore</strain>
    </source>
</reference>
<gene>
    <name evidence="2" type="ORF">ANCCAN_17331</name>
</gene>
<protein>
    <recommendedName>
        <fullName evidence="1">BPTI/Kunitz inhibitor domain-containing protein</fullName>
    </recommendedName>
</protein>
<dbReference type="AlphaFoldDB" id="A0A368FX53"/>
<dbReference type="SMART" id="SM00289">
    <property type="entry name" value="WR1"/>
    <property type="match status" value="4"/>
</dbReference>
<accession>A0A368FX53</accession>
<feature type="domain" description="BPTI/Kunitz inhibitor" evidence="1">
    <location>
        <begin position="60"/>
        <end position="94"/>
    </location>
</feature>
<dbReference type="InterPro" id="IPR053014">
    <property type="entry name" value="Cuticle_assoc_divergent"/>
</dbReference>
<dbReference type="PANTHER" id="PTHR46339:SF8">
    <property type="entry name" value="BPTI_KUNITZ INHIBITOR DOMAIN-CONTAINING PROTEIN"/>
    <property type="match status" value="1"/>
</dbReference>
<dbReference type="Pfam" id="PF00014">
    <property type="entry name" value="Kunitz_BPTI"/>
    <property type="match status" value="1"/>
</dbReference>
<dbReference type="STRING" id="29170.A0A368FX53"/>
<dbReference type="InterPro" id="IPR006150">
    <property type="entry name" value="Cys_repeat_1"/>
</dbReference>
<dbReference type="Gene3D" id="4.10.410.10">
    <property type="entry name" value="Pancreatic trypsin inhibitor Kunitz domain"/>
    <property type="match status" value="1"/>
</dbReference>
<sequence length="353" mass="38123">MVVMATSTTSPLSKAATNSALVRQHCLARMVENIIVVEMAMSSNARQTTNATPAISAPVYFFDKFTQQCRPMQFFGCGGNPNNFPSEEICYNYCLSSACGMFEVVLLSSSFGIPFDCSKTPCPAGYSCVSDVLSPRRMVCCGTPNTDVCPNGLQPVNDPRTLLPISCRGNRYDACPPNFHCLLHPTKKRHFCCGSTIRTETCASGSRLIRLETGQPLGCNSQALCPHETTCHRLSPAESGVCCRTLLHACPSGFVLDQAALGECSPLDRSHCSSTRGSLCLFADTLQRFVCCRRDAQLLAPPDCCPATPKQSAKFGAEDLSHSPSPAHPFTKTWISPGHSLRNGKETYAPSVI</sequence>
<dbReference type="OrthoDB" id="5828391at2759"/>
<evidence type="ECO:0000313" key="3">
    <source>
        <dbReference type="Proteomes" id="UP000252519"/>
    </source>
</evidence>
<dbReference type="PANTHER" id="PTHR46339">
    <property type="entry name" value="PROTEIN CBG15282-RELATED"/>
    <property type="match status" value="1"/>
</dbReference>
<evidence type="ECO:0000259" key="1">
    <source>
        <dbReference type="PROSITE" id="PS50279"/>
    </source>
</evidence>
<dbReference type="InterPro" id="IPR036880">
    <property type="entry name" value="Kunitz_BPTI_sf"/>
</dbReference>
<dbReference type="InterPro" id="IPR028150">
    <property type="entry name" value="Lustrin_cystein"/>
</dbReference>
<dbReference type="InterPro" id="IPR002223">
    <property type="entry name" value="Kunitz_BPTI"/>
</dbReference>
<dbReference type="PROSITE" id="PS50279">
    <property type="entry name" value="BPTI_KUNITZ_2"/>
    <property type="match status" value="1"/>
</dbReference>